<dbReference type="SUPFAM" id="SSF48452">
    <property type="entry name" value="TPR-like"/>
    <property type="match status" value="1"/>
</dbReference>
<protein>
    <submittedName>
        <fullName evidence="8">RagB/SusD family nutrient uptake outer membrane protein</fullName>
    </submittedName>
</protein>
<dbReference type="InterPro" id="IPR012944">
    <property type="entry name" value="SusD_RagB_dom"/>
</dbReference>
<organism evidence="8 9">
    <name type="scientific">Adhaeribacter radiodurans</name>
    <dbReference type="NCBI Taxonomy" id="2745197"/>
    <lineage>
        <taxon>Bacteria</taxon>
        <taxon>Pseudomonadati</taxon>
        <taxon>Bacteroidota</taxon>
        <taxon>Cytophagia</taxon>
        <taxon>Cytophagales</taxon>
        <taxon>Hymenobacteraceae</taxon>
        <taxon>Adhaeribacter</taxon>
    </lineage>
</organism>
<evidence type="ECO:0000256" key="1">
    <source>
        <dbReference type="ARBA" id="ARBA00004442"/>
    </source>
</evidence>
<keyword evidence="5" id="KW-0998">Cell outer membrane</keyword>
<dbReference type="PROSITE" id="PS51257">
    <property type="entry name" value="PROKAR_LIPOPROTEIN"/>
    <property type="match status" value="1"/>
</dbReference>
<sequence length="592" mass="66820">MKYSKIFIAVFGSLLFGMSSCHDILDITPVDRYTDAVLWEDINLSKAYLLDTYRGTGIGYRQYMVTGVSDESQIKFRENFYVRGDISPDNAAPWGLSSYLPGWNDHYKNIQKINKFLDNVGRAVEAASADNKTSVQAQVDILRGEALYLRAFAYTELARTYGGVPLLATESQINQDFQSITRASFEETINFIVKDCDDAAALLLEKSRTEMGKATKAAALALKSRILLFAASNLTADGTAGSKFVGYTNPNRPALWKAAQLAAKAVMDLPEVGLESFGAPNKEQVSNSMAAFFEKRDLASPEVIWGKMYSTIDGDINSMNGQNAPSSTGFATSTNPSQKLVDTYQMEDGSNFYEHFAVDNDVYRNISGKYKNENIYKNRDPRFYATILYDSALWNGKNVDIRTRVTIENGVETKRVFGFDTENSTYNAHNATVTGYSLRKLLIGNLTDPLNRNNNAYIEFRYPEILLNYAEASIELGEISEAAIYINMIRNRAGMPDFTGDITQALRYERQIELAFENQRWYDMRRWKILVPELTNVYGIKIDEITNNGVISTTWKRFVTQTREAVDRMLWIPIPRIEINKAPQLEQNPGYN</sequence>
<evidence type="ECO:0000256" key="5">
    <source>
        <dbReference type="ARBA" id="ARBA00023237"/>
    </source>
</evidence>
<feature type="domain" description="SusD-like N-terminal" evidence="7">
    <location>
        <begin position="100"/>
        <end position="228"/>
    </location>
</feature>
<comment type="similarity">
    <text evidence="2">Belongs to the SusD family.</text>
</comment>
<dbReference type="EMBL" id="CP055153">
    <property type="protein sequence ID" value="QMU27389.1"/>
    <property type="molecule type" value="Genomic_DNA"/>
</dbReference>
<evidence type="ECO:0000256" key="3">
    <source>
        <dbReference type="ARBA" id="ARBA00022729"/>
    </source>
</evidence>
<proteinExistence type="inferred from homology"/>
<dbReference type="Pfam" id="PF14322">
    <property type="entry name" value="SusD-like_3"/>
    <property type="match status" value="1"/>
</dbReference>
<dbReference type="KEGG" id="add:HUW48_04760"/>
<accession>A0A7L7L4T0</accession>
<dbReference type="Pfam" id="PF07980">
    <property type="entry name" value="SusD_RagB"/>
    <property type="match status" value="1"/>
</dbReference>
<evidence type="ECO:0000259" key="6">
    <source>
        <dbReference type="Pfam" id="PF07980"/>
    </source>
</evidence>
<keyword evidence="3" id="KW-0732">Signal</keyword>
<keyword evidence="4" id="KW-0472">Membrane</keyword>
<feature type="domain" description="RagB/SusD" evidence="6">
    <location>
        <begin position="301"/>
        <end position="591"/>
    </location>
</feature>
<name>A0A7L7L4T0_9BACT</name>
<reference evidence="8 9" key="1">
    <citation type="submission" date="2020-08" db="EMBL/GenBank/DDBJ databases">
        <title>Adhaeribacter dokdonensis sp. nov., isolated from the rhizosphere of Elymus tsukushiensis, a plant native to the Dokdo Islands, Republic of Korea.</title>
        <authorList>
            <person name="Ghim S.Y."/>
        </authorList>
    </citation>
    <scope>NUCLEOTIDE SEQUENCE [LARGE SCALE GENOMIC DNA]</scope>
    <source>
        <strain evidence="8 9">KUDC8001</strain>
    </source>
</reference>
<dbReference type="GO" id="GO:0009279">
    <property type="term" value="C:cell outer membrane"/>
    <property type="evidence" value="ECO:0007669"/>
    <property type="project" value="UniProtKB-SubCell"/>
</dbReference>
<dbReference type="AlphaFoldDB" id="A0A7L7L4T0"/>
<dbReference type="InterPro" id="IPR033985">
    <property type="entry name" value="SusD-like_N"/>
</dbReference>
<comment type="subcellular location">
    <subcellularLocation>
        <location evidence="1">Cell outer membrane</location>
    </subcellularLocation>
</comment>
<dbReference type="Proteomes" id="UP000514509">
    <property type="component" value="Chromosome"/>
</dbReference>
<evidence type="ECO:0000256" key="4">
    <source>
        <dbReference type="ARBA" id="ARBA00023136"/>
    </source>
</evidence>
<evidence type="ECO:0000256" key="2">
    <source>
        <dbReference type="ARBA" id="ARBA00006275"/>
    </source>
</evidence>
<evidence type="ECO:0000259" key="7">
    <source>
        <dbReference type="Pfam" id="PF14322"/>
    </source>
</evidence>
<dbReference type="InterPro" id="IPR011990">
    <property type="entry name" value="TPR-like_helical_dom_sf"/>
</dbReference>
<gene>
    <name evidence="8" type="ORF">HUW48_04760</name>
</gene>
<dbReference type="Gene3D" id="1.25.40.390">
    <property type="match status" value="1"/>
</dbReference>
<evidence type="ECO:0000313" key="9">
    <source>
        <dbReference type="Proteomes" id="UP000514509"/>
    </source>
</evidence>
<evidence type="ECO:0000313" key="8">
    <source>
        <dbReference type="EMBL" id="QMU27389.1"/>
    </source>
</evidence>
<keyword evidence="9" id="KW-1185">Reference proteome</keyword>